<reference evidence="2" key="1">
    <citation type="journal article" date="2020" name="Phytopathology">
        <title>Genome Sequence Resources of Colletotrichum truncatum, C. plurivorum, C. musicola, and C. sojae: Four Species Pathogenic to Soybean (Glycine max).</title>
        <authorList>
            <person name="Rogerio F."/>
            <person name="Boufleur T.R."/>
            <person name="Ciampi-Guillardi M."/>
            <person name="Sukno S.A."/>
            <person name="Thon M.R."/>
            <person name="Massola Junior N.S."/>
            <person name="Baroncelli R."/>
        </authorList>
    </citation>
    <scope>NUCLEOTIDE SEQUENCE</scope>
    <source>
        <strain evidence="2">LFN00145</strain>
    </source>
</reference>
<dbReference type="Proteomes" id="UP000654918">
    <property type="component" value="Unassembled WGS sequence"/>
</dbReference>
<dbReference type="AlphaFoldDB" id="A0A8H6KNR0"/>
<keyword evidence="1" id="KW-1133">Transmembrane helix</keyword>
<accession>A0A8H6KNR0</accession>
<evidence type="ECO:0000256" key="1">
    <source>
        <dbReference type="SAM" id="Phobius"/>
    </source>
</evidence>
<feature type="transmembrane region" description="Helical" evidence="1">
    <location>
        <begin position="225"/>
        <end position="248"/>
    </location>
</feature>
<keyword evidence="3" id="KW-1185">Reference proteome</keyword>
<dbReference type="EMBL" id="WIGO01000048">
    <property type="protein sequence ID" value="KAF6834465.1"/>
    <property type="molecule type" value="Genomic_DNA"/>
</dbReference>
<keyword evidence="1" id="KW-0812">Transmembrane</keyword>
<keyword evidence="1" id="KW-0472">Membrane</keyword>
<gene>
    <name evidence="2" type="ORF">CPLU01_04930</name>
</gene>
<protein>
    <submittedName>
        <fullName evidence="2">Uncharacterized protein</fullName>
    </submittedName>
</protein>
<evidence type="ECO:0000313" key="2">
    <source>
        <dbReference type="EMBL" id="KAF6834465.1"/>
    </source>
</evidence>
<name>A0A8H6KNR0_9PEZI</name>
<organism evidence="2 3">
    <name type="scientific">Colletotrichum plurivorum</name>
    <dbReference type="NCBI Taxonomy" id="2175906"/>
    <lineage>
        <taxon>Eukaryota</taxon>
        <taxon>Fungi</taxon>
        <taxon>Dikarya</taxon>
        <taxon>Ascomycota</taxon>
        <taxon>Pezizomycotina</taxon>
        <taxon>Sordariomycetes</taxon>
        <taxon>Hypocreomycetidae</taxon>
        <taxon>Glomerellales</taxon>
        <taxon>Glomerellaceae</taxon>
        <taxon>Colletotrichum</taxon>
        <taxon>Colletotrichum orchidearum species complex</taxon>
    </lineage>
</organism>
<proteinExistence type="predicted"/>
<sequence length="327" mass="36357">MSLGEWFSYINDTRKYTTGRTLAIGLNGPMNPRRTTPTELFFTSYYTARSATTNATCSLTMTYAEVDVACHEPVCGALGIRQLEKPAKMKMTTVFDGLGSIPKLDPFMSTFVQSALTAWDTDTSKMIKPYSSPIETYFTNPDSPDVEPKPWVGTYLLPVGDVVFSQRFTQLLNTMWIAAIGHRNITSSFDFQASTGGPSGDYMRVRNATGTRTPDQLAMRVNVTWIAILLVASLIMLLSGVAAGVFGCMRRGPDVLDRATFFLKESPHVEVRRQSSLKDGTSQLKRSWDTRVCVGDVRPTEETRYVALGTVGEAMPLSWQEKDRRYA</sequence>
<evidence type="ECO:0000313" key="3">
    <source>
        <dbReference type="Proteomes" id="UP000654918"/>
    </source>
</evidence>
<comment type="caution">
    <text evidence="2">The sequence shown here is derived from an EMBL/GenBank/DDBJ whole genome shotgun (WGS) entry which is preliminary data.</text>
</comment>